<dbReference type="Proteomes" id="UP000729402">
    <property type="component" value="Unassembled WGS sequence"/>
</dbReference>
<reference evidence="2" key="2">
    <citation type="submission" date="2021-02" db="EMBL/GenBank/DDBJ databases">
        <authorList>
            <person name="Kimball J.A."/>
            <person name="Haas M.W."/>
            <person name="Macchietto M."/>
            <person name="Kono T."/>
            <person name="Duquette J."/>
            <person name="Shao M."/>
        </authorList>
    </citation>
    <scope>NUCLEOTIDE SEQUENCE</scope>
    <source>
        <tissue evidence="2">Fresh leaf tissue</tissue>
    </source>
</reference>
<evidence type="ECO:0000256" key="1">
    <source>
        <dbReference type="SAM" id="MobiDB-lite"/>
    </source>
</evidence>
<accession>A0A8J5THF9</accession>
<gene>
    <name evidence="2" type="ORF">GUJ93_ZPchr0014g46930</name>
</gene>
<dbReference type="AlphaFoldDB" id="A0A8J5THF9"/>
<dbReference type="EMBL" id="JAAALK010000086">
    <property type="protein sequence ID" value="KAG8082434.1"/>
    <property type="molecule type" value="Genomic_DNA"/>
</dbReference>
<comment type="caution">
    <text evidence="2">The sequence shown here is derived from an EMBL/GenBank/DDBJ whole genome shotgun (WGS) entry which is preliminary data.</text>
</comment>
<organism evidence="2 3">
    <name type="scientific">Zizania palustris</name>
    <name type="common">Northern wild rice</name>
    <dbReference type="NCBI Taxonomy" id="103762"/>
    <lineage>
        <taxon>Eukaryota</taxon>
        <taxon>Viridiplantae</taxon>
        <taxon>Streptophyta</taxon>
        <taxon>Embryophyta</taxon>
        <taxon>Tracheophyta</taxon>
        <taxon>Spermatophyta</taxon>
        <taxon>Magnoliopsida</taxon>
        <taxon>Liliopsida</taxon>
        <taxon>Poales</taxon>
        <taxon>Poaceae</taxon>
        <taxon>BOP clade</taxon>
        <taxon>Oryzoideae</taxon>
        <taxon>Oryzeae</taxon>
        <taxon>Zizaniinae</taxon>
        <taxon>Zizania</taxon>
    </lineage>
</organism>
<name>A0A8J5THF9_ZIZPA</name>
<evidence type="ECO:0000313" key="3">
    <source>
        <dbReference type="Proteomes" id="UP000729402"/>
    </source>
</evidence>
<keyword evidence="3" id="KW-1185">Reference proteome</keyword>
<evidence type="ECO:0000313" key="2">
    <source>
        <dbReference type="EMBL" id="KAG8082434.1"/>
    </source>
</evidence>
<protein>
    <submittedName>
        <fullName evidence="2">Uncharacterized protein</fullName>
    </submittedName>
</protein>
<reference evidence="2" key="1">
    <citation type="journal article" date="2021" name="bioRxiv">
        <title>Whole Genome Assembly and Annotation of Northern Wild Rice, Zizania palustris L., Supports a Whole Genome Duplication in the Zizania Genus.</title>
        <authorList>
            <person name="Haas M."/>
            <person name="Kono T."/>
            <person name="Macchietto M."/>
            <person name="Millas R."/>
            <person name="McGilp L."/>
            <person name="Shao M."/>
            <person name="Duquette J."/>
            <person name="Hirsch C.N."/>
            <person name="Kimball J."/>
        </authorList>
    </citation>
    <scope>NUCLEOTIDE SEQUENCE</scope>
    <source>
        <tissue evidence="2">Fresh leaf tissue</tissue>
    </source>
</reference>
<sequence length="114" mass="12852">MNHEVLSETRIHSQVEESSEEVNDALTINSVALICLFEMKKWNEVIIPSTELSTVEVKVPEGGQDKQDGVPIQVKAQVKAQLRDYLKDDVSEPVEIAECSKEETQKVLTDRGNW</sequence>
<feature type="region of interest" description="Disordered" evidence="1">
    <location>
        <begin position="1"/>
        <end position="20"/>
    </location>
</feature>
<feature type="compositionally biased region" description="Basic and acidic residues" evidence="1">
    <location>
        <begin position="1"/>
        <end position="15"/>
    </location>
</feature>
<proteinExistence type="predicted"/>